<sequence>MSTNVKQQLVSYRVGEFTSKVSIQPAIFEALEKKLGSFDAAYEQCVHLAAEAKRSGVTKISSHVQELVLAIVLPSQLLTGYSYKENTGERETCVFKHPTTTRNTKLCTFSTLTYALDAFTEGKSASMYEKVAADFIMKKEQLPNAADQPKKKEVSFEVREYLIRMLTSDSFQQTISSNDMAA</sequence>
<organism evidence="1">
    <name type="scientific">Vibrio vulnificus</name>
    <dbReference type="NCBI Taxonomy" id="672"/>
    <lineage>
        <taxon>Bacteria</taxon>
        <taxon>Pseudomonadati</taxon>
        <taxon>Pseudomonadota</taxon>
        <taxon>Gammaproteobacteria</taxon>
        <taxon>Vibrionales</taxon>
        <taxon>Vibrionaceae</taxon>
        <taxon>Vibrio</taxon>
    </lineage>
</organism>
<evidence type="ECO:0000313" key="1">
    <source>
        <dbReference type="EMBL" id="HAS8538368.1"/>
    </source>
</evidence>
<reference evidence="1" key="2">
    <citation type="submission" date="2019-01" db="EMBL/GenBank/DDBJ databases">
        <authorList>
            <consortium name="NCBI Pathogen Detection Project"/>
        </authorList>
    </citation>
    <scope>NUCLEOTIDE SEQUENCE</scope>
    <source>
        <strain evidence="1">BCW_3452</strain>
    </source>
</reference>
<comment type="caution">
    <text evidence="1">The sequence shown here is derived from an EMBL/GenBank/DDBJ whole genome shotgun (WGS) entry which is preliminary data.</text>
</comment>
<dbReference type="AlphaFoldDB" id="A0A8H9K6I6"/>
<dbReference type="Proteomes" id="UP000863257">
    <property type="component" value="Unassembled WGS sequence"/>
</dbReference>
<dbReference type="EMBL" id="DACRBY010000001">
    <property type="protein sequence ID" value="HAS8538368.1"/>
    <property type="molecule type" value="Genomic_DNA"/>
</dbReference>
<accession>A0A8H9K6I6</accession>
<protein>
    <submittedName>
        <fullName evidence="1">Uncharacterized protein</fullName>
    </submittedName>
</protein>
<reference evidence="1" key="1">
    <citation type="journal article" date="2018" name="Genome Biol.">
        <title>SKESA: strategic k-mer extension for scrupulous assemblies.</title>
        <authorList>
            <person name="Souvorov A."/>
            <person name="Agarwala R."/>
            <person name="Lipman D.J."/>
        </authorList>
    </citation>
    <scope>NUCLEOTIDE SEQUENCE</scope>
    <source>
        <strain evidence="1">BCW_3452</strain>
    </source>
</reference>
<proteinExistence type="predicted"/>
<gene>
    <name evidence="1" type="ORF">I7730_00955</name>
</gene>
<name>A0A8H9K6I6_VIBVL</name>